<protein>
    <submittedName>
        <fullName evidence="6">TetR family transcriptional regulator</fullName>
    </submittedName>
</protein>
<feature type="DNA-binding region" description="H-T-H motif" evidence="4">
    <location>
        <begin position="29"/>
        <end position="48"/>
    </location>
</feature>
<dbReference type="GO" id="GO:0000976">
    <property type="term" value="F:transcription cis-regulatory region binding"/>
    <property type="evidence" value="ECO:0007669"/>
    <property type="project" value="TreeGrafter"/>
</dbReference>
<dbReference type="Gene3D" id="1.10.357.10">
    <property type="entry name" value="Tetracycline Repressor, domain 2"/>
    <property type="match status" value="1"/>
</dbReference>
<dbReference type="EMBL" id="BONF01000011">
    <property type="protein sequence ID" value="GIF81157.1"/>
    <property type="molecule type" value="Genomic_DNA"/>
</dbReference>
<dbReference type="InterPro" id="IPR009057">
    <property type="entry name" value="Homeodomain-like_sf"/>
</dbReference>
<dbReference type="InterPro" id="IPR001647">
    <property type="entry name" value="HTH_TetR"/>
</dbReference>
<evidence type="ECO:0000256" key="2">
    <source>
        <dbReference type="ARBA" id="ARBA00023125"/>
    </source>
</evidence>
<dbReference type="InterPro" id="IPR025996">
    <property type="entry name" value="MT1864/Rv1816-like_C"/>
</dbReference>
<dbReference type="Pfam" id="PF13305">
    <property type="entry name" value="TetR_C_33"/>
    <property type="match status" value="1"/>
</dbReference>
<proteinExistence type="predicted"/>
<dbReference type="InterPro" id="IPR050109">
    <property type="entry name" value="HTH-type_TetR-like_transc_reg"/>
</dbReference>
<evidence type="ECO:0000313" key="6">
    <source>
        <dbReference type="EMBL" id="GIF81157.1"/>
    </source>
</evidence>
<dbReference type="Pfam" id="PF00440">
    <property type="entry name" value="TetR_N"/>
    <property type="match status" value="1"/>
</dbReference>
<keyword evidence="1" id="KW-0805">Transcription regulation</keyword>
<organism evidence="6 7">
    <name type="scientific">Catellatospora bangladeshensis</name>
    <dbReference type="NCBI Taxonomy" id="310355"/>
    <lineage>
        <taxon>Bacteria</taxon>
        <taxon>Bacillati</taxon>
        <taxon>Actinomycetota</taxon>
        <taxon>Actinomycetes</taxon>
        <taxon>Micromonosporales</taxon>
        <taxon>Micromonosporaceae</taxon>
        <taxon>Catellatospora</taxon>
    </lineage>
</organism>
<feature type="domain" description="HTH tetR-type" evidence="5">
    <location>
        <begin position="6"/>
        <end position="66"/>
    </location>
</feature>
<dbReference type="Proteomes" id="UP000601223">
    <property type="component" value="Unassembled WGS sequence"/>
</dbReference>
<dbReference type="SUPFAM" id="SSF46689">
    <property type="entry name" value="Homeodomain-like"/>
    <property type="match status" value="1"/>
</dbReference>
<comment type="caution">
    <text evidence="6">The sequence shown here is derived from an EMBL/GenBank/DDBJ whole genome shotgun (WGS) entry which is preliminary data.</text>
</comment>
<evidence type="ECO:0000259" key="5">
    <source>
        <dbReference type="PROSITE" id="PS50977"/>
    </source>
</evidence>
<reference evidence="6 7" key="1">
    <citation type="submission" date="2021-01" db="EMBL/GenBank/DDBJ databases">
        <title>Whole genome shotgun sequence of Catellatospora bangladeshensis NBRC 107357.</title>
        <authorList>
            <person name="Komaki H."/>
            <person name="Tamura T."/>
        </authorList>
    </citation>
    <scope>NUCLEOTIDE SEQUENCE [LARGE SCALE GENOMIC DNA]</scope>
    <source>
        <strain evidence="6 7">NBRC 107357</strain>
    </source>
</reference>
<dbReference type="AlphaFoldDB" id="A0A8J3JIP8"/>
<evidence type="ECO:0000256" key="4">
    <source>
        <dbReference type="PROSITE-ProRule" id="PRU00335"/>
    </source>
</evidence>
<dbReference type="InterPro" id="IPR036271">
    <property type="entry name" value="Tet_transcr_reg_TetR-rel_C_sf"/>
</dbReference>
<dbReference type="PROSITE" id="PS50977">
    <property type="entry name" value="HTH_TETR_2"/>
    <property type="match status" value="1"/>
</dbReference>
<gene>
    <name evidence="6" type="ORF">Cba03nite_25060</name>
</gene>
<name>A0A8J3JIP8_9ACTN</name>
<keyword evidence="7" id="KW-1185">Reference proteome</keyword>
<accession>A0A8J3JIP8</accession>
<dbReference type="SUPFAM" id="SSF48498">
    <property type="entry name" value="Tetracyclin repressor-like, C-terminal domain"/>
    <property type="match status" value="1"/>
</dbReference>
<sequence length="191" mass="20665">MPDPDTTLRDRLVAVGVELVSSDGTGALTLREIARRAGVSHGAPRRYFPTHLSLLSAIAREGYLDLGRRLAGLGDDADPRAALLALARRYLDFAHTQRGMFELMFRHELLRGNQIGLREASRELFGVLVGLVGRARAGVPAPPPVVVAGALWANLHGIAQLWQWGSLQMTVQTEDVDPLLRAALDAHLGPA</sequence>
<evidence type="ECO:0000313" key="7">
    <source>
        <dbReference type="Proteomes" id="UP000601223"/>
    </source>
</evidence>
<dbReference type="GO" id="GO:0003700">
    <property type="term" value="F:DNA-binding transcription factor activity"/>
    <property type="evidence" value="ECO:0007669"/>
    <property type="project" value="TreeGrafter"/>
</dbReference>
<dbReference type="RefSeq" id="WP_203745373.1">
    <property type="nucleotide sequence ID" value="NZ_BONF01000011.1"/>
</dbReference>
<keyword evidence="3" id="KW-0804">Transcription</keyword>
<evidence type="ECO:0000256" key="3">
    <source>
        <dbReference type="ARBA" id="ARBA00023163"/>
    </source>
</evidence>
<dbReference type="PANTHER" id="PTHR30055">
    <property type="entry name" value="HTH-TYPE TRANSCRIPTIONAL REGULATOR RUTR"/>
    <property type="match status" value="1"/>
</dbReference>
<dbReference type="PANTHER" id="PTHR30055:SF220">
    <property type="entry name" value="TETR-FAMILY REGULATORY PROTEIN"/>
    <property type="match status" value="1"/>
</dbReference>
<evidence type="ECO:0000256" key="1">
    <source>
        <dbReference type="ARBA" id="ARBA00023015"/>
    </source>
</evidence>
<keyword evidence="2 4" id="KW-0238">DNA-binding</keyword>